<dbReference type="EMBL" id="VNKI01000008">
    <property type="protein sequence ID" value="TVX78973.1"/>
    <property type="molecule type" value="Genomic_DNA"/>
</dbReference>
<dbReference type="InterPro" id="IPR038375">
    <property type="entry name" value="NDUFAF7_sf"/>
</dbReference>
<reference evidence="3 4" key="1">
    <citation type="submission" date="2019-07" db="EMBL/GenBank/DDBJ databases">
        <title>Genome assembly of Bacillus simplex strain GGC-P6A.</title>
        <authorList>
            <person name="Jennings M.E."/>
            <person name="Barton H.A."/>
        </authorList>
    </citation>
    <scope>NUCLEOTIDE SEQUENCE [LARGE SCALE GENOMIC DNA]</scope>
    <source>
        <strain evidence="3 4">GGC-P6A</strain>
    </source>
</reference>
<dbReference type="Gene3D" id="3.40.50.12710">
    <property type="match status" value="1"/>
</dbReference>
<proteinExistence type="predicted"/>
<evidence type="ECO:0000313" key="3">
    <source>
        <dbReference type="EMBL" id="TVX78973.1"/>
    </source>
</evidence>
<comment type="caution">
    <text evidence="3">The sequence shown here is derived from an EMBL/GenBank/DDBJ whole genome shotgun (WGS) entry which is preliminary data.</text>
</comment>
<accession>A0A8B5XVY8</accession>
<dbReference type="PANTHER" id="PTHR12049">
    <property type="entry name" value="PROTEIN ARGININE METHYLTRANSFERASE NDUFAF7, MITOCHONDRIAL"/>
    <property type="match status" value="1"/>
</dbReference>
<dbReference type="RefSeq" id="WP_081112901.1">
    <property type="nucleotide sequence ID" value="NZ_VNKI01000008.1"/>
</dbReference>
<dbReference type="InterPro" id="IPR029063">
    <property type="entry name" value="SAM-dependent_MTases_sf"/>
</dbReference>
<protein>
    <submittedName>
        <fullName evidence="3">SAM-dependent methyltransferase</fullName>
    </submittedName>
</protein>
<dbReference type="InterPro" id="IPR003788">
    <property type="entry name" value="NDUFAF7"/>
</dbReference>
<dbReference type="AlphaFoldDB" id="A0A8B5XVY8"/>
<keyword evidence="2 3" id="KW-0808">Transferase</keyword>
<dbReference type="PANTHER" id="PTHR12049:SF7">
    <property type="entry name" value="PROTEIN ARGININE METHYLTRANSFERASE NDUFAF7, MITOCHONDRIAL"/>
    <property type="match status" value="1"/>
</dbReference>
<sequence>MMEDHGDGGIVLKNHLKELIAGSPQKRISYHDYMDAVLYTPNIGYYARAKEKIGTRGDFYTSGNVGDAFGRSLARWFVYLIKSCGVSPIIIEVGAGDGKLAYDILVFIKEIEPQIWDSLTYILVDGSPFHRKIQQERIGIFKQAVSAASLEKWTNVNGIVFSNELFDALPVHVIEKYKGALVEVFVTEKEGDLVEEREPLDNPDILSYLTERTITLNEKQRYEVPLKMVREYEKIVSCIESGILLTIDYGYTDKEWKEPAHLQGSLRGYYQHQMIKDALMYPGDMDLTTHIHFDTLIEIGKRKDLSIQGLFLQNEFLLKAGILEELKDHQGTDPFSKTAKRNRAIRGLIVPGGFSEHFKVLLQSKNLAEDVRIFPEW</sequence>
<dbReference type="GO" id="GO:0032259">
    <property type="term" value="P:methylation"/>
    <property type="evidence" value="ECO:0007669"/>
    <property type="project" value="UniProtKB-KW"/>
</dbReference>
<keyword evidence="1 3" id="KW-0489">Methyltransferase</keyword>
<gene>
    <name evidence="3" type="ORF">FQP34_16635</name>
</gene>
<dbReference type="Pfam" id="PF02636">
    <property type="entry name" value="Methyltransf_28"/>
    <property type="match status" value="1"/>
</dbReference>
<dbReference type="Proteomes" id="UP000317770">
    <property type="component" value="Unassembled WGS sequence"/>
</dbReference>
<name>A0A8B5XVY8_9BACI</name>
<evidence type="ECO:0000256" key="2">
    <source>
        <dbReference type="ARBA" id="ARBA00022679"/>
    </source>
</evidence>
<dbReference type="GO" id="GO:0035243">
    <property type="term" value="F:protein-arginine omega-N symmetric methyltransferase activity"/>
    <property type="evidence" value="ECO:0007669"/>
    <property type="project" value="TreeGrafter"/>
</dbReference>
<evidence type="ECO:0000313" key="4">
    <source>
        <dbReference type="Proteomes" id="UP000317770"/>
    </source>
</evidence>
<organism evidence="3 4">
    <name type="scientific">Peribacillus simplex</name>
    <dbReference type="NCBI Taxonomy" id="1478"/>
    <lineage>
        <taxon>Bacteria</taxon>
        <taxon>Bacillati</taxon>
        <taxon>Bacillota</taxon>
        <taxon>Bacilli</taxon>
        <taxon>Bacillales</taxon>
        <taxon>Bacillaceae</taxon>
        <taxon>Peribacillus</taxon>
    </lineage>
</organism>
<dbReference type="SUPFAM" id="SSF53335">
    <property type="entry name" value="S-adenosyl-L-methionine-dependent methyltransferases"/>
    <property type="match status" value="1"/>
</dbReference>
<evidence type="ECO:0000256" key="1">
    <source>
        <dbReference type="ARBA" id="ARBA00022603"/>
    </source>
</evidence>